<dbReference type="GO" id="GO:0015628">
    <property type="term" value="P:protein secretion by the type II secretion system"/>
    <property type="evidence" value="ECO:0007669"/>
    <property type="project" value="InterPro"/>
</dbReference>
<dbReference type="InterPro" id="IPR023229">
    <property type="entry name" value="T2SS_M_periplasmic_sf"/>
</dbReference>
<comment type="subcellular location">
    <subcellularLocation>
        <location evidence="1">Cell inner membrane</location>
        <topology evidence="1">Single-pass membrane protein</topology>
    </subcellularLocation>
</comment>
<evidence type="ECO:0000256" key="7">
    <source>
        <dbReference type="ARBA" id="ARBA00022927"/>
    </source>
</evidence>
<dbReference type="AlphaFoldDB" id="A0A081NJ54"/>
<dbReference type="STRING" id="1137799.GZ78_13400"/>
<dbReference type="InterPro" id="IPR007690">
    <property type="entry name" value="T2SS_GspM"/>
</dbReference>
<sequence length="176" mass="19999">MSGILGYLNGLWQQVQSYWNGLSRREQQLCMVGSAAIIVWIIWQGILNPLAERQLAAERKLVASQKLLLSIQEQASEIVNLRQGQPDKTRYLVLPLDQMVNRTARDFDLRITGVRSVRDSLQVDLDTVGFDRLLEWLVNLEQQGGVEIRELEVEAAEKPGQVNVNALRIQRAFSES</sequence>
<evidence type="ECO:0000256" key="10">
    <source>
        <dbReference type="PIRNR" id="PIRNR006291"/>
    </source>
</evidence>
<dbReference type="PIRSF" id="PIRSF006291">
    <property type="entry name" value="GspM"/>
    <property type="match status" value="1"/>
</dbReference>
<reference evidence="11 12" key="1">
    <citation type="submission" date="2014-06" db="EMBL/GenBank/DDBJ databases">
        <title>Whole Genome Sequences of Three Symbiotic Endozoicomonas Bacteria.</title>
        <authorList>
            <person name="Neave M.J."/>
            <person name="Apprill A."/>
            <person name="Voolstra C.R."/>
        </authorList>
    </citation>
    <scope>NUCLEOTIDE SEQUENCE [LARGE SCALE GENOMIC DNA]</scope>
    <source>
        <strain evidence="11 12">DSM 25634</strain>
    </source>
</reference>
<comment type="similarity">
    <text evidence="2 10">Belongs to the GSP M family.</text>
</comment>
<keyword evidence="7 10" id="KW-0653">Protein transport</keyword>
<dbReference type="OrthoDB" id="6195032at2"/>
<evidence type="ECO:0000256" key="3">
    <source>
        <dbReference type="ARBA" id="ARBA00022448"/>
    </source>
</evidence>
<dbReference type="eggNOG" id="COG3149">
    <property type="taxonomic scope" value="Bacteria"/>
</dbReference>
<evidence type="ECO:0000256" key="8">
    <source>
        <dbReference type="ARBA" id="ARBA00022989"/>
    </source>
</evidence>
<evidence type="ECO:0000313" key="11">
    <source>
        <dbReference type="EMBL" id="KEQ18477.1"/>
    </source>
</evidence>
<evidence type="ECO:0000256" key="5">
    <source>
        <dbReference type="ARBA" id="ARBA00022519"/>
    </source>
</evidence>
<organism evidence="11 12">
    <name type="scientific">Endozoicomonas numazuensis</name>
    <dbReference type="NCBI Taxonomy" id="1137799"/>
    <lineage>
        <taxon>Bacteria</taxon>
        <taxon>Pseudomonadati</taxon>
        <taxon>Pseudomonadota</taxon>
        <taxon>Gammaproteobacteria</taxon>
        <taxon>Oceanospirillales</taxon>
        <taxon>Endozoicomonadaceae</taxon>
        <taxon>Endozoicomonas</taxon>
    </lineage>
</organism>
<keyword evidence="6" id="KW-0812">Transmembrane</keyword>
<evidence type="ECO:0000256" key="9">
    <source>
        <dbReference type="ARBA" id="ARBA00023136"/>
    </source>
</evidence>
<evidence type="ECO:0000256" key="4">
    <source>
        <dbReference type="ARBA" id="ARBA00022475"/>
    </source>
</evidence>
<dbReference type="Pfam" id="PF04612">
    <property type="entry name" value="T2SSM"/>
    <property type="match status" value="1"/>
</dbReference>
<dbReference type="RefSeq" id="WP_034835848.1">
    <property type="nucleotide sequence ID" value="NZ_JOKH01000002.1"/>
</dbReference>
<dbReference type="EMBL" id="JOKH01000002">
    <property type="protein sequence ID" value="KEQ18477.1"/>
    <property type="molecule type" value="Genomic_DNA"/>
</dbReference>
<dbReference type="GO" id="GO:0015627">
    <property type="term" value="C:type II protein secretion system complex"/>
    <property type="evidence" value="ECO:0007669"/>
    <property type="project" value="InterPro"/>
</dbReference>
<dbReference type="SUPFAM" id="SSF103054">
    <property type="entry name" value="General secretion pathway protein M, EpsM"/>
    <property type="match status" value="1"/>
</dbReference>
<evidence type="ECO:0000256" key="6">
    <source>
        <dbReference type="ARBA" id="ARBA00022692"/>
    </source>
</evidence>
<comment type="caution">
    <text evidence="11">The sequence shown here is derived from an EMBL/GenBank/DDBJ whole genome shotgun (WGS) entry which is preliminary data.</text>
</comment>
<keyword evidence="9 10" id="KW-0472">Membrane</keyword>
<keyword evidence="8" id="KW-1133">Transmembrane helix</keyword>
<comment type="function">
    <text evidence="10">Inner membrane component of the type II secretion system required for the energy-dependent secretion of extracellular factors such as proteases and toxins from the periplasm.</text>
</comment>
<evidence type="ECO:0000256" key="1">
    <source>
        <dbReference type="ARBA" id="ARBA00004377"/>
    </source>
</evidence>
<keyword evidence="12" id="KW-1185">Reference proteome</keyword>
<proteinExistence type="inferred from homology"/>
<keyword evidence="4 10" id="KW-1003">Cell membrane</keyword>
<dbReference type="Gene3D" id="3.30.1360.100">
    <property type="entry name" value="General secretion pathway protein M, EpsM"/>
    <property type="match status" value="1"/>
</dbReference>
<dbReference type="GO" id="GO:0005886">
    <property type="term" value="C:plasma membrane"/>
    <property type="evidence" value="ECO:0007669"/>
    <property type="project" value="UniProtKB-SubCell"/>
</dbReference>
<name>A0A081NJ54_9GAMM</name>
<keyword evidence="3 10" id="KW-0813">Transport</keyword>
<accession>A0A081NJ54</accession>
<evidence type="ECO:0000313" key="12">
    <source>
        <dbReference type="Proteomes" id="UP000028073"/>
    </source>
</evidence>
<dbReference type="Proteomes" id="UP000028073">
    <property type="component" value="Unassembled WGS sequence"/>
</dbReference>
<protein>
    <recommendedName>
        <fullName evidence="10">Type II secretion system protein M</fullName>
        <shortName evidence="10">T2SS protein M</shortName>
    </recommendedName>
    <alternativeName>
        <fullName evidence="10">General secretion pathway protein M</fullName>
    </alternativeName>
</protein>
<gene>
    <name evidence="11" type="ORF">GZ78_13400</name>
</gene>
<evidence type="ECO:0000256" key="2">
    <source>
        <dbReference type="ARBA" id="ARBA00010637"/>
    </source>
</evidence>
<keyword evidence="5 10" id="KW-0997">Cell inner membrane</keyword>